<comment type="similarity">
    <text evidence="2">Belongs to the SBNO family.</text>
</comment>
<evidence type="ECO:0000259" key="7">
    <source>
        <dbReference type="Pfam" id="PF13872"/>
    </source>
</evidence>
<dbReference type="EMBL" id="JRES01001651">
    <property type="protein sequence ID" value="KNC21146.1"/>
    <property type="molecule type" value="Genomic_DNA"/>
</dbReference>
<comment type="caution">
    <text evidence="9">The sequence shown here is derived from an EMBL/GenBank/DDBJ whole genome shotgun (WGS) entry which is preliminary data.</text>
</comment>
<dbReference type="SUPFAM" id="SSF52540">
    <property type="entry name" value="P-loop containing nucleoside triphosphate hydrolases"/>
    <property type="match status" value="2"/>
</dbReference>
<name>A0A0L0BM70_LUCCU</name>
<evidence type="ECO:0000256" key="2">
    <source>
        <dbReference type="ARBA" id="ARBA00006992"/>
    </source>
</evidence>
<dbReference type="PANTHER" id="PTHR12706:SF30">
    <property type="entry name" value="PROTEIN STRAWBERRY NOTCH-RELATED"/>
    <property type="match status" value="1"/>
</dbReference>
<dbReference type="InterPro" id="IPR026741">
    <property type="entry name" value="SNO"/>
</dbReference>
<evidence type="ECO:0000256" key="4">
    <source>
        <dbReference type="ARBA" id="ARBA00023242"/>
    </source>
</evidence>
<organism evidence="9 10">
    <name type="scientific">Lucilia cuprina</name>
    <name type="common">Green bottle fly</name>
    <name type="synonym">Australian sheep blowfly</name>
    <dbReference type="NCBI Taxonomy" id="7375"/>
    <lineage>
        <taxon>Eukaryota</taxon>
        <taxon>Metazoa</taxon>
        <taxon>Ecdysozoa</taxon>
        <taxon>Arthropoda</taxon>
        <taxon>Hexapoda</taxon>
        <taxon>Insecta</taxon>
        <taxon>Pterygota</taxon>
        <taxon>Neoptera</taxon>
        <taxon>Endopterygota</taxon>
        <taxon>Diptera</taxon>
        <taxon>Brachycera</taxon>
        <taxon>Muscomorpha</taxon>
        <taxon>Oestroidea</taxon>
        <taxon>Calliphoridae</taxon>
        <taxon>Luciliinae</taxon>
        <taxon>Lucilia</taxon>
    </lineage>
</organism>
<dbReference type="InterPro" id="IPR027417">
    <property type="entry name" value="P-loop_NTPase"/>
</dbReference>
<feature type="compositionally biased region" description="Polar residues" evidence="5">
    <location>
        <begin position="858"/>
        <end position="871"/>
    </location>
</feature>
<dbReference type="InterPro" id="IPR057332">
    <property type="entry name" value="SBNO_a/b_dom"/>
</dbReference>
<feature type="domain" description="SBNO alpha/beta" evidence="8">
    <location>
        <begin position="1313"/>
        <end position="1446"/>
    </location>
</feature>
<feature type="domain" description="Strawberry notch AAA" evidence="7">
    <location>
        <begin position="338"/>
        <end position="644"/>
    </location>
</feature>
<dbReference type="STRING" id="7375.A0A0L0BM70"/>
<dbReference type="OrthoDB" id="421838at2759"/>
<dbReference type="GO" id="GO:0005634">
    <property type="term" value="C:nucleus"/>
    <property type="evidence" value="ECO:0007669"/>
    <property type="project" value="UniProtKB-SubCell"/>
</dbReference>
<dbReference type="FunFam" id="3.40.50.300:FF:000282">
    <property type="entry name" value="Strawberry notch homolog 1 (Drosophila)"/>
    <property type="match status" value="1"/>
</dbReference>
<dbReference type="Pfam" id="PF13871">
    <property type="entry name" value="Helicase_C_4"/>
    <property type="match status" value="1"/>
</dbReference>
<keyword evidence="10" id="KW-1185">Reference proteome</keyword>
<dbReference type="PANTHER" id="PTHR12706">
    <property type="entry name" value="STRAWBERRY NOTCH-RELATED"/>
    <property type="match status" value="1"/>
</dbReference>
<keyword evidence="3" id="KW-0175">Coiled coil</keyword>
<evidence type="ECO:0000259" key="8">
    <source>
        <dbReference type="Pfam" id="PF25373"/>
    </source>
</evidence>
<dbReference type="GO" id="GO:0006355">
    <property type="term" value="P:regulation of DNA-templated transcription"/>
    <property type="evidence" value="ECO:0007669"/>
    <property type="project" value="InterPro"/>
</dbReference>
<dbReference type="GO" id="GO:0009967">
    <property type="term" value="P:positive regulation of signal transduction"/>
    <property type="evidence" value="ECO:0007669"/>
    <property type="project" value="UniProtKB-ARBA"/>
</dbReference>
<feature type="compositionally biased region" description="Basic residues" evidence="5">
    <location>
        <begin position="880"/>
        <end position="891"/>
    </location>
</feature>
<evidence type="ECO:0000259" key="6">
    <source>
        <dbReference type="Pfam" id="PF13871"/>
    </source>
</evidence>
<dbReference type="InterPro" id="IPR026937">
    <property type="entry name" value="SBNO_Helicase_C_dom"/>
</dbReference>
<dbReference type="OMA" id="VSQMWMN"/>
<dbReference type="GO" id="GO:0031490">
    <property type="term" value="F:chromatin DNA binding"/>
    <property type="evidence" value="ECO:0007669"/>
    <property type="project" value="TreeGrafter"/>
</dbReference>
<feature type="region of interest" description="Disordered" evidence="5">
    <location>
        <begin position="1"/>
        <end position="42"/>
    </location>
</feature>
<protein>
    <submittedName>
        <fullName evidence="9">Protein strawberry notch</fullName>
    </submittedName>
</protein>
<feature type="region of interest" description="Disordered" evidence="5">
    <location>
        <begin position="788"/>
        <end position="914"/>
    </location>
</feature>
<accession>A0A0L0BM70</accession>
<evidence type="ECO:0000256" key="1">
    <source>
        <dbReference type="ARBA" id="ARBA00004123"/>
    </source>
</evidence>
<dbReference type="Pfam" id="PF25373">
    <property type="entry name" value="SBNO"/>
    <property type="match status" value="1"/>
</dbReference>
<sequence length="1519" mass="167280">MTSTKRSNVDFDVDDDFDEDSGSDFDEDEDPDKIEVPGGGRDLQTAVTYAKNSTIQKQAHSNSNSLLITNQPGAAAAARINNNMPKKTPTASSASFPSSSKAAASNANKVGLSSTSAYAQMAMTPFNTTQLMGMAALAAASGLAPSFSNATSSSSVTNANIATATSTTTNANANSLLNDSVGVGGGIVANLDVGSSSQVLSKKTATAASTAKSSQHTAASYYQACANFNMAASVLAQMSMGMGYDSQPSSTNSANSGLSTQSKINAMVLQKIQALVAANPQFLTSGIPNQLLSQLLMQPMKVTTPIMQPEEDEADYEEMGVAETYAEYWPAKLKLGKKHPDPVVETASLSSVEPCDVYYRLSIPLDTIQSGQLSALQLESITYASQAHDHLLPDGSRAGFLIGDGAGVGKGRTIAGIIYENYMKGRKKALWISVSNDLKYDAERDLADIGAGRIEVHALNKFKYAKINSDVNNNCKKGVIFSTYSALIGESNNKTGKYKSRLKQLLQWCGEDFDGLIVFDECHKAKNLCPVGSGKATKTGLTVLELQNKLPKARVVYASATGASEPKNMAYMVRLGLWGQGTAFPTFNDFIMAVEKRGVGAMEIVAMDMKLRGMYIARQLSFHGVTFKIEEVNLSKEFRKIYDESVDLWVEAMQKFTEAAELIDAESRMKKTMWGQFWSSHQRFFKYLCIAAKVNHVVQIAREAIKYGKCVVIGLQSTGEARTLEQLEREDGELTDFVSTAKGVFQSLVEKHFPAPDRNRINRILGLTAPSEDKKSIQSIIAEVTAKNKIKEEPPSSSANKRKSSRQDLHANKKSRNNSWNDSDDDNDSQNESGKESDYKLSNSESEESDTGNHSDSYESSDFNPFCSGSDSDNDPWLARAKKKKLKKKIKTKETNANNNNTNNNTSSSSNNNNIVSSTALAVTVSPPKKKPPQSTQDKIQDLLQKKQELKGTVTQVGVHGVRLNYGPPPKDAIERACSMKEELLRKIEMLGDRLPPNTLDQLIDELGGPDNVAEMTGRKGRVVQSDDGSIQYESRSEQDVPLETLNITEKQRFMDGHKDVAIISEAASSGISLQSDRRVRNQRRRVHITLELPWSADRAIQQFGRTHRSNQVNAPEYIFLISDLAGERRFASTVAKRLESLGALTHGDRRATETRDLSQFNIDNKYGRTALETVMKTIMGYEQPLVPPPNDYRGDFFKDIAGALVGVGLIVNSESSPGILSLDKDYNNISKFLNRILGMPVELQNRLFKYFTDTLTAIIHQAKKGGRFDLGILDLGAAGENVTRVKLVRFLRKHATGKAPTELHTVRVERGMIWQEAMDKYADLISSNEGFYLSHQVRNNKRTAILAVEIEAPTVPNSQQPNNKKKEKPSKKDIMFQIYRPNTGLQVRHESLAEIEKKYKKVGMTEAEIHWTQQYDASVNTCSHAYWNGNCRNVNMGQECEVGLRQRLYYVLAGSVLSVWSRVEQILSTRNANNKMQVIRMKTTEGEKIVGTLIPKSCHELLMQDLKSDAEKVEEVIF</sequence>
<proteinExistence type="inferred from homology"/>
<keyword evidence="4" id="KW-0539">Nucleus</keyword>
<dbReference type="GO" id="GO:0042393">
    <property type="term" value="F:histone binding"/>
    <property type="evidence" value="ECO:0007669"/>
    <property type="project" value="TreeGrafter"/>
</dbReference>
<evidence type="ECO:0000256" key="5">
    <source>
        <dbReference type="SAM" id="MobiDB-lite"/>
    </source>
</evidence>
<gene>
    <name evidence="9" type="ORF">FF38_08368</name>
</gene>
<dbReference type="Proteomes" id="UP000037069">
    <property type="component" value="Unassembled WGS sequence"/>
</dbReference>
<dbReference type="InterPro" id="IPR039187">
    <property type="entry name" value="SNO_AAA"/>
</dbReference>
<feature type="domain" description="Strawberry notch helicase C" evidence="6">
    <location>
        <begin position="998"/>
        <end position="1275"/>
    </location>
</feature>
<feature type="compositionally biased region" description="Acidic residues" evidence="5">
    <location>
        <begin position="11"/>
        <end position="32"/>
    </location>
</feature>
<evidence type="ECO:0000256" key="3">
    <source>
        <dbReference type="ARBA" id="ARBA00023054"/>
    </source>
</evidence>
<reference evidence="9 10" key="1">
    <citation type="journal article" date="2015" name="Nat. Commun.">
        <title>Lucilia cuprina genome unlocks parasitic fly biology to underpin future interventions.</title>
        <authorList>
            <person name="Anstead C.A."/>
            <person name="Korhonen P.K."/>
            <person name="Young N.D."/>
            <person name="Hall R.S."/>
            <person name="Jex A.R."/>
            <person name="Murali S.C."/>
            <person name="Hughes D.S."/>
            <person name="Lee S.F."/>
            <person name="Perry T."/>
            <person name="Stroehlein A.J."/>
            <person name="Ansell B.R."/>
            <person name="Breugelmans B."/>
            <person name="Hofmann A."/>
            <person name="Qu J."/>
            <person name="Dugan S."/>
            <person name="Lee S.L."/>
            <person name="Chao H."/>
            <person name="Dinh H."/>
            <person name="Han Y."/>
            <person name="Doddapaneni H.V."/>
            <person name="Worley K.C."/>
            <person name="Muzny D.M."/>
            <person name="Ioannidis P."/>
            <person name="Waterhouse R.M."/>
            <person name="Zdobnov E.M."/>
            <person name="James P.J."/>
            <person name="Bagnall N.H."/>
            <person name="Kotze A.C."/>
            <person name="Gibbs R.A."/>
            <person name="Richards S."/>
            <person name="Batterham P."/>
            <person name="Gasser R.B."/>
        </authorList>
    </citation>
    <scope>NUCLEOTIDE SEQUENCE [LARGE SCALE GENOMIC DNA]</scope>
    <source>
        <strain evidence="9 10">LS</strain>
        <tissue evidence="9">Full body</tissue>
    </source>
</reference>
<feature type="compositionally biased region" description="Low complexity" evidence="5">
    <location>
        <begin position="895"/>
        <end position="914"/>
    </location>
</feature>
<evidence type="ECO:0000313" key="10">
    <source>
        <dbReference type="Proteomes" id="UP000037069"/>
    </source>
</evidence>
<evidence type="ECO:0000313" key="9">
    <source>
        <dbReference type="EMBL" id="KNC21146.1"/>
    </source>
</evidence>
<comment type="subcellular location">
    <subcellularLocation>
        <location evidence="1">Nucleus</location>
    </subcellularLocation>
</comment>
<dbReference type="Pfam" id="PF13872">
    <property type="entry name" value="AAA_34"/>
    <property type="match status" value="1"/>
</dbReference>
<dbReference type="Gene3D" id="3.40.50.300">
    <property type="entry name" value="P-loop containing nucleotide triphosphate hydrolases"/>
    <property type="match status" value="2"/>
</dbReference>